<dbReference type="EMBL" id="KN824285">
    <property type="protein sequence ID" value="KIM30217.1"/>
    <property type="molecule type" value="Genomic_DNA"/>
</dbReference>
<dbReference type="Proteomes" id="UP000054097">
    <property type="component" value="Unassembled WGS sequence"/>
</dbReference>
<organism evidence="3 4">
    <name type="scientific">Serendipita vermifera MAFF 305830</name>
    <dbReference type="NCBI Taxonomy" id="933852"/>
    <lineage>
        <taxon>Eukaryota</taxon>
        <taxon>Fungi</taxon>
        <taxon>Dikarya</taxon>
        <taxon>Basidiomycota</taxon>
        <taxon>Agaricomycotina</taxon>
        <taxon>Agaricomycetes</taxon>
        <taxon>Sebacinales</taxon>
        <taxon>Serendipitaceae</taxon>
        <taxon>Serendipita</taxon>
    </lineage>
</organism>
<accession>A0A0C2XMN4</accession>
<reference evidence="3 4" key="1">
    <citation type="submission" date="2014-04" db="EMBL/GenBank/DDBJ databases">
        <authorList>
            <consortium name="DOE Joint Genome Institute"/>
            <person name="Kuo A."/>
            <person name="Zuccaro A."/>
            <person name="Kohler A."/>
            <person name="Nagy L.G."/>
            <person name="Floudas D."/>
            <person name="Copeland A."/>
            <person name="Barry K.W."/>
            <person name="Cichocki N."/>
            <person name="Veneault-Fourrey C."/>
            <person name="LaButti K."/>
            <person name="Lindquist E.A."/>
            <person name="Lipzen A."/>
            <person name="Lundell T."/>
            <person name="Morin E."/>
            <person name="Murat C."/>
            <person name="Sun H."/>
            <person name="Tunlid A."/>
            <person name="Henrissat B."/>
            <person name="Grigoriev I.V."/>
            <person name="Hibbett D.S."/>
            <person name="Martin F."/>
            <person name="Nordberg H.P."/>
            <person name="Cantor M.N."/>
            <person name="Hua S.X."/>
        </authorList>
    </citation>
    <scope>NUCLEOTIDE SEQUENCE [LARGE SCALE GENOMIC DNA]</scope>
    <source>
        <strain evidence="3 4">MAFF 305830</strain>
    </source>
</reference>
<protein>
    <recommendedName>
        <fullName evidence="2">C2H2-type domain-containing protein</fullName>
    </recommendedName>
</protein>
<feature type="domain" description="C2H2-type" evidence="2">
    <location>
        <begin position="199"/>
        <end position="225"/>
    </location>
</feature>
<keyword evidence="1" id="KW-0479">Metal-binding</keyword>
<gene>
    <name evidence="3" type="ORF">M408DRAFT_295284</name>
</gene>
<dbReference type="InterPro" id="IPR013087">
    <property type="entry name" value="Znf_C2H2_type"/>
</dbReference>
<keyword evidence="1" id="KW-0863">Zinc-finger</keyword>
<dbReference type="GO" id="GO:0008270">
    <property type="term" value="F:zinc ion binding"/>
    <property type="evidence" value="ECO:0007669"/>
    <property type="project" value="UniProtKB-KW"/>
</dbReference>
<dbReference type="AlphaFoldDB" id="A0A0C2XMN4"/>
<name>A0A0C2XMN4_SERVB</name>
<evidence type="ECO:0000256" key="1">
    <source>
        <dbReference type="PROSITE-ProRule" id="PRU00042"/>
    </source>
</evidence>
<dbReference type="PROSITE" id="PS00028">
    <property type="entry name" value="ZINC_FINGER_C2H2_1"/>
    <property type="match status" value="1"/>
</dbReference>
<evidence type="ECO:0000313" key="3">
    <source>
        <dbReference type="EMBL" id="KIM30217.1"/>
    </source>
</evidence>
<reference evidence="4" key="2">
    <citation type="submission" date="2015-01" db="EMBL/GenBank/DDBJ databases">
        <title>Evolutionary Origins and Diversification of the Mycorrhizal Mutualists.</title>
        <authorList>
            <consortium name="DOE Joint Genome Institute"/>
            <consortium name="Mycorrhizal Genomics Consortium"/>
            <person name="Kohler A."/>
            <person name="Kuo A."/>
            <person name="Nagy L.G."/>
            <person name="Floudas D."/>
            <person name="Copeland A."/>
            <person name="Barry K.W."/>
            <person name="Cichocki N."/>
            <person name="Veneault-Fourrey C."/>
            <person name="LaButti K."/>
            <person name="Lindquist E.A."/>
            <person name="Lipzen A."/>
            <person name="Lundell T."/>
            <person name="Morin E."/>
            <person name="Murat C."/>
            <person name="Riley R."/>
            <person name="Ohm R."/>
            <person name="Sun H."/>
            <person name="Tunlid A."/>
            <person name="Henrissat B."/>
            <person name="Grigoriev I.V."/>
            <person name="Hibbett D.S."/>
            <person name="Martin F."/>
        </authorList>
    </citation>
    <scope>NUCLEOTIDE SEQUENCE [LARGE SCALE GENOMIC DNA]</scope>
    <source>
        <strain evidence="4">MAFF 305830</strain>
    </source>
</reference>
<keyword evidence="1" id="KW-0862">Zinc</keyword>
<proteinExistence type="predicted"/>
<keyword evidence="4" id="KW-1185">Reference proteome</keyword>
<sequence length="225" mass="25712">MAPPVGHSTGLGAYGLLALYPYSNYQFFNLVPNADFNTIISILGSHGYFNWTIESINTNGLAASASSDDSITQSNWEVLFPALNSAMTTSVKNAFPYPFKTFLDGFRPGDNWQEVLKRLLQGLGPLLFHITYFSDQNLTRILQAYCEQELYLVERKSDGKTLNKIHCRVNGCTKEFLPHNVACSLFHHITKNHWKIRPFNCIVTNCHESFQFKHDRNRHEKNQPH</sequence>
<evidence type="ECO:0000259" key="2">
    <source>
        <dbReference type="PROSITE" id="PS50157"/>
    </source>
</evidence>
<dbReference type="PROSITE" id="PS50157">
    <property type="entry name" value="ZINC_FINGER_C2H2_2"/>
    <property type="match status" value="1"/>
</dbReference>
<evidence type="ECO:0000313" key="4">
    <source>
        <dbReference type="Proteomes" id="UP000054097"/>
    </source>
</evidence>
<dbReference type="HOGENOM" id="CLU_1230563_0_0_1"/>